<name>A0A1Z4GC07_9CYAN</name>
<evidence type="ECO:0000313" key="2">
    <source>
        <dbReference type="EMBL" id="BAY15019.1"/>
    </source>
</evidence>
<protein>
    <submittedName>
        <fullName evidence="2">Uncharacterized protein</fullName>
    </submittedName>
</protein>
<keyword evidence="3" id="KW-1185">Reference proteome</keyword>
<dbReference type="OrthoDB" id="515056at2"/>
<accession>A0A1Z4GC07</accession>
<reference evidence="2 3" key="1">
    <citation type="submission" date="2017-06" db="EMBL/GenBank/DDBJ databases">
        <title>Genome sequencing of cyanobaciteial culture collection at National Institute for Environmental Studies (NIES).</title>
        <authorList>
            <person name="Hirose Y."/>
            <person name="Shimura Y."/>
            <person name="Fujisawa T."/>
            <person name="Nakamura Y."/>
            <person name="Kawachi M."/>
        </authorList>
    </citation>
    <scope>NUCLEOTIDE SEQUENCE [LARGE SCALE GENOMIC DNA]</scope>
    <source>
        <strain evidence="2 3">NIES-21</strain>
    </source>
</reference>
<evidence type="ECO:0000256" key="1">
    <source>
        <dbReference type="SAM" id="MobiDB-lite"/>
    </source>
</evidence>
<proteinExistence type="predicted"/>
<dbReference type="AlphaFoldDB" id="A0A1Z4GC07"/>
<feature type="region of interest" description="Disordered" evidence="1">
    <location>
        <begin position="169"/>
        <end position="192"/>
    </location>
</feature>
<gene>
    <name evidence="2" type="ORF">NIES21_08050</name>
</gene>
<dbReference type="Proteomes" id="UP000218287">
    <property type="component" value="Chromosome"/>
</dbReference>
<organism evidence="2 3">
    <name type="scientific">Anabaenopsis circularis NIES-21</name>
    <dbReference type="NCBI Taxonomy" id="1085406"/>
    <lineage>
        <taxon>Bacteria</taxon>
        <taxon>Bacillati</taxon>
        <taxon>Cyanobacteriota</taxon>
        <taxon>Cyanophyceae</taxon>
        <taxon>Nostocales</taxon>
        <taxon>Nodulariaceae</taxon>
        <taxon>Anabaenopsis</taxon>
    </lineage>
</organism>
<evidence type="ECO:0000313" key="3">
    <source>
        <dbReference type="Proteomes" id="UP000218287"/>
    </source>
</evidence>
<sequence>MSDKFTNNVRARLYKQGYQGFTKDDYTQAALAVECDDLNNPTKEQLSQAVDYLKLQGAISQLSVADEPVEEKFLTQVEAETELETGTLAVAPQDVGEMITKGASQMGVILSEQQINDIADSVDTSASTFDEIIEQVEAALLAYADFSANQVDAKIDQTLTRVQERVVNRHEQSRDKLSRGLTGISGALENSRNQTKSQLSGILTRLSAAQ</sequence>
<dbReference type="EMBL" id="AP018174">
    <property type="protein sequence ID" value="BAY15019.1"/>
    <property type="molecule type" value="Genomic_DNA"/>
</dbReference>
<feature type="compositionally biased region" description="Basic and acidic residues" evidence="1">
    <location>
        <begin position="169"/>
        <end position="178"/>
    </location>
</feature>